<proteinExistence type="predicted"/>
<comment type="caution">
    <text evidence="1">The sequence shown here is derived from an EMBL/GenBank/DDBJ whole genome shotgun (WGS) entry which is preliminary data.</text>
</comment>
<keyword evidence="2" id="KW-1185">Reference proteome</keyword>
<dbReference type="EMBL" id="CADEAL010002446">
    <property type="protein sequence ID" value="CAB1440383.1"/>
    <property type="molecule type" value="Genomic_DNA"/>
</dbReference>
<gene>
    <name evidence="1" type="ORF">PLEPLA_LOCUS28149</name>
</gene>
<evidence type="ECO:0000313" key="2">
    <source>
        <dbReference type="Proteomes" id="UP001153269"/>
    </source>
</evidence>
<evidence type="ECO:0000313" key="1">
    <source>
        <dbReference type="EMBL" id="CAB1440383.1"/>
    </source>
</evidence>
<name>A0A9N7YWH3_PLEPL</name>
<sequence length="122" mass="12855">MTGYTDFPLPAAAAAAVFSLQTSAATFIQQSITCHWRLSIPHQPFLRVSKAGGGSRQSGMAWPGREECSNAVVGGAVLMKELQQPPVHVSPAPCPEGVWAGHGYRLPVADKTLTAAKDGEII</sequence>
<organism evidence="1 2">
    <name type="scientific">Pleuronectes platessa</name>
    <name type="common">European plaice</name>
    <dbReference type="NCBI Taxonomy" id="8262"/>
    <lineage>
        <taxon>Eukaryota</taxon>
        <taxon>Metazoa</taxon>
        <taxon>Chordata</taxon>
        <taxon>Craniata</taxon>
        <taxon>Vertebrata</taxon>
        <taxon>Euteleostomi</taxon>
        <taxon>Actinopterygii</taxon>
        <taxon>Neopterygii</taxon>
        <taxon>Teleostei</taxon>
        <taxon>Neoteleostei</taxon>
        <taxon>Acanthomorphata</taxon>
        <taxon>Carangaria</taxon>
        <taxon>Pleuronectiformes</taxon>
        <taxon>Pleuronectoidei</taxon>
        <taxon>Pleuronectidae</taxon>
        <taxon>Pleuronectes</taxon>
    </lineage>
</organism>
<dbReference type="Proteomes" id="UP001153269">
    <property type="component" value="Unassembled WGS sequence"/>
</dbReference>
<accession>A0A9N7YWH3</accession>
<reference evidence="1" key="1">
    <citation type="submission" date="2020-03" db="EMBL/GenBank/DDBJ databases">
        <authorList>
            <person name="Weist P."/>
        </authorList>
    </citation>
    <scope>NUCLEOTIDE SEQUENCE</scope>
</reference>
<protein>
    <submittedName>
        <fullName evidence="1">Uncharacterized protein</fullName>
    </submittedName>
</protein>
<dbReference type="AlphaFoldDB" id="A0A9N7YWH3"/>